<keyword evidence="7" id="KW-0647">Proteasome</keyword>
<protein>
    <submittedName>
        <fullName evidence="7">Proteasome lid subunit RPN8/RPN11, contains Jab1/MPN metalloenzyme (JAMM) motif</fullName>
    </submittedName>
</protein>
<dbReference type="Proteomes" id="UP000184185">
    <property type="component" value="Unassembled WGS sequence"/>
</dbReference>
<evidence type="ECO:0000256" key="1">
    <source>
        <dbReference type="ARBA" id="ARBA00022670"/>
    </source>
</evidence>
<keyword evidence="3" id="KW-0378">Hydrolase</keyword>
<dbReference type="SUPFAM" id="SSF102712">
    <property type="entry name" value="JAB1/MPN domain"/>
    <property type="match status" value="1"/>
</dbReference>
<name>A0A1M6AG17_PSEXY</name>
<dbReference type="AlphaFoldDB" id="A0A1M6AG17"/>
<keyword evidence="4" id="KW-0862">Zinc</keyword>
<dbReference type="GO" id="GO:0008235">
    <property type="term" value="F:metalloexopeptidase activity"/>
    <property type="evidence" value="ECO:0007669"/>
    <property type="project" value="TreeGrafter"/>
</dbReference>
<evidence type="ECO:0000259" key="6">
    <source>
        <dbReference type="SMART" id="SM00232"/>
    </source>
</evidence>
<gene>
    <name evidence="7" type="ORF">SAMN02745725_00224</name>
</gene>
<sequence length="138" mass="16077">MGETFVIEENAYNKLAAHVENTYPDEACGILIGSIQDNRIYDIHEIVNREKDKKESFFSISPMDIYKFEKEQKEIIGFYHSHPDKMAILSTLDKEYMMPYVLNLVFSVTKNGVFDMRAYKKEGMEITEVIEKSVLVHI</sequence>
<reference evidence="7 8" key="1">
    <citation type="submission" date="2016-11" db="EMBL/GenBank/DDBJ databases">
        <authorList>
            <person name="Jaros S."/>
            <person name="Januszkiewicz K."/>
            <person name="Wedrychowicz H."/>
        </authorList>
    </citation>
    <scope>NUCLEOTIDE SEQUENCE [LARGE SCALE GENOMIC DNA]</scope>
    <source>
        <strain evidence="7 8">DSM 14809</strain>
    </source>
</reference>
<evidence type="ECO:0000256" key="4">
    <source>
        <dbReference type="ARBA" id="ARBA00022833"/>
    </source>
</evidence>
<evidence type="ECO:0000313" key="8">
    <source>
        <dbReference type="Proteomes" id="UP000184185"/>
    </source>
</evidence>
<keyword evidence="1" id="KW-0645">Protease</keyword>
<feature type="domain" description="JAB1/MPN/MOV34 metalloenzyme" evidence="6">
    <location>
        <begin position="4"/>
        <end position="134"/>
    </location>
</feature>
<dbReference type="GO" id="GO:0006508">
    <property type="term" value="P:proteolysis"/>
    <property type="evidence" value="ECO:0007669"/>
    <property type="project" value="UniProtKB-KW"/>
</dbReference>
<organism evidence="7 8">
    <name type="scientific">Pseudobutyrivibrio xylanivorans DSM 14809</name>
    <dbReference type="NCBI Taxonomy" id="1123012"/>
    <lineage>
        <taxon>Bacteria</taxon>
        <taxon>Bacillati</taxon>
        <taxon>Bacillota</taxon>
        <taxon>Clostridia</taxon>
        <taxon>Lachnospirales</taxon>
        <taxon>Lachnospiraceae</taxon>
        <taxon>Pseudobutyrivibrio</taxon>
    </lineage>
</organism>
<dbReference type="InterPro" id="IPR051929">
    <property type="entry name" value="VirAsm_ModProt"/>
</dbReference>
<dbReference type="GO" id="GO:0008270">
    <property type="term" value="F:zinc ion binding"/>
    <property type="evidence" value="ECO:0007669"/>
    <property type="project" value="TreeGrafter"/>
</dbReference>
<dbReference type="Gene3D" id="3.40.140.10">
    <property type="entry name" value="Cytidine Deaminase, domain 2"/>
    <property type="match status" value="1"/>
</dbReference>
<evidence type="ECO:0000256" key="5">
    <source>
        <dbReference type="ARBA" id="ARBA00023049"/>
    </source>
</evidence>
<keyword evidence="2" id="KW-0479">Metal-binding</keyword>
<proteinExistence type="predicted"/>
<evidence type="ECO:0000256" key="3">
    <source>
        <dbReference type="ARBA" id="ARBA00022801"/>
    </source>
</evidence>
<dbReference type="InterPro" id="IPR000555">
    <property type="entry name" value="JAMM/MPN+_dom"/>
</dbReference>
<dbReference type="InterPro" id="IPR028090">
    <property type="entry name" value="JAB_dom_prok"/>
</dbReference>
<evidence type="ECO:0000313" key="7">
    <source>
        <dbReference type="EMBL" id="SHI35357.1"/>
    </source>
</evidence>
<dbReference type="GO" id="GO:0000502">
    <property type="term" value="C:proteasome complex"/>
    <property type="evidence" value="ECO:0007669"/>
    <property type="project" value="UniProtKB-KW"/>
</dbReference>
<dbReference type="PANTHER" id="PTHR34858:SF1">
    <property type="entry name" value="CYSO-CYSTEINE PEPTIDASE"/>
    <property type="match status" value="1"/>
</dbReference>
<dbReference type="RefSeq" id="WP_072911249.1">
    <property type="nucleotide sequence ID" value="NZ_FQYQ01000001.1"/>
</dbReference>
<dbReference type="EMBL" id="FQYQ01000001">
    <property type="protein sequence ID" value="SHI35357.1"/>
    <property type="molecule type" value="Genomic_DNA"/>
</dbReference>
<evidence type="ECO:0000256" key="2">
    <source>
        <dbReference type="ARBA" id="ARBA00022723"/>
    </source>
</evidence>
<dbReference type="SMART" id="SM00232">
    <property type="entry name" value="JAB_MPN"/>
    <property type="match status" value="1"/>
</dbReference>
<dbReference type="PANTHER" id="PTHR34858">
    <property type="entry name" value="CYSO-CYSTEINE PEPTIDASE"/>
    <property type="match status" value="1"/>
</dbReference>
<dbReference type="OrthoDB" id="9802958at2"/>
<keyword evidence="5" id="KW-0482">Metalloprotease</keyword>
<keyword evidence="8" id="KW-1185">Reference proteome</keyword>
<accession>A0A1M6AG17</accession>
<dbReference type="Pfam" id="PF14464">
    <property type="entry name" value="Prok-JAB"/>
    <property type="match status" value="1"/>
</dbReference>